<accession>A0A059F495</accession>
<proteinExistence type="inferred from homology"/>
<dbReference type="STRING" id="1288291.A0A059F495"/>
<keyword evidence="5 7" id="KW-1133">Transmembrane helix</keyword>
<dbReference type="AlphaFoldDB" id="A0A059F495"/>
<dbReference type="InterPro" id="IPR003663">
    <property type="entry name" value="Sugar/inositol_transpt"/>
</dbReference>
<dbReference type="InterPro" id="IPR005828">
    <property type="entry name" value="MFS_sugar_transport-like"/>
</dbReference>
<feature type="domain" description="Major facilitator superfamily (MFS) profile" evidence="8">
    <location>
        <begin position="19"/>
        <end position="394"/>
    </location>
</feature>
<keyword evidence="3" id="KW-0813">Transport</keyword>
<dbReference type="InterPro" id="IPR020846">
    <property type="entry name" value="MFS_dom"/>
</dbReference>
<sequence length="400" mass="45022">MDSINATQEQKLSKKTIFSGITIATASFIFGVNLCILNTFKKIFVESEIKNTLSVNEQQWNNAISIICVGAMISNFSISFFKCNRKYLLILNGIINLVGQLGVRFSRIPIHLVASRFVIGLGSGITTAIVPLYLLNISPTKYKGIFGSLHQLSTCTGIFFAQLFSFYFNKEDNWKTGMNYFISFLILHSFFTFFVDKSEEVSGSETKSLFSLISCPNARRSLFVAIFVHLGQQLSGIRAVIFYSSKIFAKKSNPNFYTGFVGFCLMIGTIFSMFIVDKFGRKKLLMFSCLLAATNLLFLALDYLVLLGIFGFIIGYSLGLGPIPWFLTGEIFPEAYKKPGGIIGSTTNWLSNYITAMFFPGWLDRSPMYGFMPFFSSMIILMIYLALYLRETKNRKPGFI</sequence>
<dbReference type="InterPro" id="IPR045263">
    <property type="entry name" value="GLUT"/>
</dbReference>
<dbReference type="Proteomes" id="UP000030655">
    <property type="component" value="Unassembled WGS sequence"/>
</dbReference>
<dbReference type="PROSITE" id="PS50850">
    <property type="entry name" value="MFS"/>
    <property type="match status" value="1"/>
</dbReference>
<feature type="transmembrane region" description="Helical" evidence="7">
    <location>
        <begin position="60"/>
        <end position="80"/>
    </location>
</feature>
<keyword evidence="4 7" id="KW-0812">Transmembrane</keyword>
<dbReference type="PANTHER" id="PTHR23503:SF8">
    <property type="entry name" value="FACILITATED GLUCOSE TRANSPORTER PROTEIN 1"/>
    <property type="match status" value="1"/>
</dbReference>
<evidence type="ECO:0000256" key="6">
    <source>
        <dbReference type="ARBA" id="ARBA00023136"/>
    </source>
</evidence>
<organism evidence="9 10">
    <name type="scientific">Anncaliia algerae PRA339</name>
    <dbReference type="NCBI Taxonomy" id="1288291"/>
    <lineage>
        <taxon>Eukaryota</taxon>
        <taxon>Fungi</taxon>
        <taxon>Fungi incertae sedis</taxon>
        <taxon>Microsporidia</taxon>
        <taxon>Tubulinosematoidea</taxon>
        <taxon>Tubulinosematidae</taxon>
        <taxon>Anncaliia</taxon>
    </lineage>
</organism>
<dbReference type="InterPro" id="IPR036259">
    <property type="entry name" value="MFS_trans_sf"/>
</dbReference>
<dbReference type="HOGENOM" id="CLU_001265_30_14_1"/>
<feature type="transmembrane region" description="Helical" evidence="7">
    <location>
        <begin position="222"/>
        <end position="244"/>
    </location>
</feature>
<dbReference type="InterPro" id="IPR005829">
    <property type="entry name" value="Sugar_transporter_CS"/>
</dbReference>
<dbReference type="GO" id="GO:0016020">
    <property type="term" value="C:membrane"/>
    <property type="evidence" value="ECO:0007669"/>
    <property type="project" value="UniProtKB-SubCell"/>
</dbReference>
<keyword evidence="10" id="KW-1185">Reference proteome</keyword>
<dbReference type="EMBL" id="KK365135">
    <property type="protein sequence ID" value="KCZ81927.1"/>
    <property type="molecule type" value="Genomic_DNA"/>
</dbReference>
<dbReference type="OrthoDB" id="2188924at2759"/>
<keyword evidence="6 7" id="KW-0472">Membrane</keyword>
<evidence type="ECO:0000313" key="10">
    <source>
        <dbReference type="Proteomes" id="UP000030655"/>
    </source>
</evidence>
<evidence type="ECO:0000256" key="2">
    <source>
        <dbReference type="ARBA" id="ARBA00010992"/>
    </source>
</evidence>
<dbReference type="PROSITE" id="PS00216">
    <property type="entry name" value="SUGAR_TRANSPORT_1"/>
    <property type="match status" value="1"/>
</dbReference>
<feature type="transmembrane region" description="Helical" evidence="7">
    <location>
        <begin position="180"/>
        <end position="196"/>
    </location>
</feature>
<evidence type="ECO:0000313" key="9">
    <source>
        <dbReference type="EMBL" id="KCZ81927.1"/>
    </source>
</evidence>
<gene>
    <name evidence="9" type="ORF">H312_00688</name>
</gene>
<comment type="similarity">
    <text evidence="2">Belongs to the major facilitator superfamily. Sugar transporter (TC 2.A.1.1) family.</text>
</comment>
<comment type="subcellular location">
    <subcellularLocation>
        <location evidence="1">Membrane</location>
        <topology evidence="1">Multi-pass membrane protein</topology>
    </subcellularLocation>
</comment>
<dbReference type="GO" id="GO:0015149">
    <property type="term" value="F:hexose transmembrane transporter activity"/>
    <property type="evidence" value="ECO:0007669"/>
    <property type="project" value="TreeGrafter"/>
</dbReference>
<evidence type="ECO:0000256" key="1">
    <source>
        <dbReference type="ARBA" id="ARBA00004141"/>
    </source>
</evidence>
<dbReference type="PANTHER" id="PTHR23503">
    <property type="entry name" value="SOLUTE CARRIER FAMILY 2"/>
    <property type="match status" value="1"/>
</dbReference>
<feature type="transmembrane region" description="Helical" evidence="7">
    <location>
        <begin position="256"/>
        <end position="276"/>
    </location>
</feature>
<evidence type="ECO:0000256" key="7">
    <source>
        <dbReference type="SAM" id="Phobius"/>
    </source>
</evidence>
<name>A0A059F495_9MICR</name>
<feature type="transmembrane region" description="Helical" evidence="7">
    <location>
        <begin position="369"/>
        <end position="389"/>
    </location>
</feature>
<dbReference type="SUPFAM" id="SSF103473">
    <property type="entry name" value="MFS general substrate transporter"/>
    <property type="match status" value="1"/>
</dbReference>
<evidence type="ECO:0000256" key="4">
    <source>
        <dbReference type="ARBA" id="ARBA00022692"/>
    </source>
</evidence>
<feature type="transmembrane region" description="Helical" evidence="7">
    <location>
        <begin position="149"/>
        <end position="168"/>
    </location>
</feature>
<feature type="transmembrane region" description="Helical" evidence="7">
    <location>
        <begin position="117"/>
        <end position="137"/>
    </location>
</feature>
<feature type="transmembrane region" description="Helical" evidence="7">
    <location>
        <begin position="87"/>
        <end position="105"/>
    </location>
</feature>
<dbReference type="Gene3D" id="1.20.1250.20">
    <property type="entry name" value="MFS general substrate transporter like domains"/>
    <property type="match status" value="2"/>
</dbReference>
<feature type="transmembrane region" description="Helical" evidence="7">
    <location>
        <begin position="307"/>
        <end position="328"/>
    </location>
</feature>
<evidence type="ECO:0000259" key="8">
    <source>
        <dbReference type="PROSITE" id="PS50850"/>
    </source>
</evidence>
<reference evidence="10" key="1">
    <citation type="submission" date="2013-02" db="EMBL/GenBank/DDBJ databases">
        <authorList>
            <consortium name="The Broad Institute Genome Sequencing Platform"/>
            <person name="Cuomo C."/>
            <person name="Becnel J."/>
            <person name="Sanscrainte N."/>
            <person name="Walker B."/>
            <person name="Young S.K."/>
            <person name="Zeng Q."/>
            <person name="Gargeya S."/>
            <person name="Fitzgerald M."/>
            <person name="Haas B."/>
            <person name="Abouelleil A."/>
            <person name="Alvarado L."/>
            <person name="Arachchi H.M."/>
            <person name="Berlin A.M."/>
            <person name="Chapman S.B."/>
            <person name="Dewar J."/>
            <person name="Goldberg J."/>
            <person name="Griggs A."/>
            <person name="Gujja S."/>
            <person name="Hansen M."/>
            <person name="Howarth C."/>
            <person name="Imamovic A."/>
            <person name="Larimer J."/>
            <person name="McCowan C."/>
            <person name="Murphy C."/>
            <person name="Neiman D."/>
            <person name="Pearson M."/>
            <person name="Priest M."/>
            <person name="Roberts A."/>
            <person name="Saif S."/>
            <person name="Shea T."/>
            <person name="Sisk P."/>
            <person name="Sykes S."/>
            <person name="Wortman J."/>
            <person name="Nusbaum C."/>
            <person name="Birren B."/>
        </authorList>
    </citation>
    <scope>NUCLEOTIDE SEQUENCE [LARGE SCALE GENOMIC DNA]</scope>
    <source>
        <strain evidence="10">PRA339</strain>
    </source>
</reference>
<dbReference type="VEuPathDB" id="MicrosporidiaDB:H312_00688"/>
<evidence type="ECO:0000256" key="3">
    <source>
        <dbReference type="ARBA" id="ARBA00022448"/>
    </source>
</evidence>
<evidence type="ECO:0000256" key="5">
    <source>
        <dbReference type="ARBA" id="ARBA00022989"/>
    </source>
</evidence>
<protein>
    <recommendedName>
        <fullName evidence="8">Major facilitator superfamily (MFS) profile domain-containing protein</fullName>
    </recommendedName>
</protein>
<feature type="transmembrane region" description="Helical" evidence="7">
    <location>
        <begin position="21"/>
        <end position="40"/>
    </location>
</feature>
<dbReference type="PRINTS" id="PR00171">
    <property type="entry name" value="SUGRTRNSPORT"/>
</dbReference>
<reference evidence="9 10" key="2">
    <citation type="submission" date="2014-03" db="EMBL/GenBank/DDBJ databases">
        <title>The Genome Sequence of Anncaliia algerae insect isolate PRA339.</title>
        <authorList>
            <consortium name="The Broad Institute Genome Sequencing Platform"/>
            <consortium name="The Broad Institute Genome Sequencing Center for Infectious Disease"/>
            <person name="Cuomo C."/>
            <person name="Becnel J."/>
            <person name="Sanscrainte N."/>
            <person name="Walker B."/>
            <person name="Young S.K."/>
            <person name="Zeng Q."/>
            <person name="Gargeya S."/>
            <person name="Fitzgerald M."/>
            <person name="Haas B."/>
            <person name="Abouelleil A."/>
            <person name="Alvarado L."/>
            <person name="Arachchi H.M."/>
            <person name="Berlin A.M."/>
            <person name="Chapman S.B."/>
            <person name="Dewar J."/>
            <person name="Goldberg J."/>
            <person name="Griggs A."/>
            <person name="Gujja S."/>
            <person name="Hansen M."/>
            <person name="Howarth C."/>
            <person name="Imamovic A."/>
            <person name="Larimer J."/>
            <person name="McCowan C."/>
            <person name="Murphy C."/>
            <person name="Neiman D."/>
            <person name="Pearson M."/>
            <person name="Priest M."/>
            <person name="Roberts A."/>
            <person name="Saif S."/>
            <person name="Shea T."/>
            <person name="Sisk P."/>
            <person name="Sykes S."/>
            <person name="Wortman J."/>
            <person name="Nusbaum C."/>
            <person name="Birren B."/>
        </authorList>
    </citation>
    <scope>NUCLEOTIDE SEQUENCE [LARGE SCALE GENOMIC DNA]</scope>
    <source>
        <strain evidence="9 10">PRA339</strain>
    </source>
</reference>
<dbReference type="Pfam" id="PF00083">
    <property type="entry name" value="Sugar_tr"/>
    <property type="match status" value="2"/>
</dbReference>